<dbReference type="InParanoid" id="H2XR35"/>
<organism evidence="1 2">
    <name type="scientific">Ciona intestinalis</name>
    <name type="common">Transparent sea squirt</name>
    <name type="synonym">Ascidia intestinalis</name>
    <dbReference type="NCBI Taxonomy" id="7719"/>
    <lineage>
        <taxon>Eukaryota</taxon>
        <taxon>Metazoa</taxon>
        <taxon>Chordata</taxon>
        <taxon>Tunicata</taxon>
        <taxon>Ascidiacea</taxon>
        <taxon>Phlebobranchia</taxon>
        <taxon>Cionidae</taxon>
        <taxon>Ciona</taxon>
    </lineage>
</organism>
<dbReference type="Proteomes" id="UP000008144">
    <property type="component" value="Chromosome 11"/>
</dbReference>
<reference evidence="1" key="4">
    <citation type="submission" date="2025-09" db="UniProtKB">
        <authorList>
            <consortium name="Ensembl"/>
        </authorList>
    </citation>
    <scope>IDENTIFICATION</scope>
</reference>
<dbReference type="EMBL" id="EAAA01000642">
    <property type="status" value="NOT_ANNOTATED_CDS"/>
    <property type="molecule type" value="Genomic_DNA"/>
</dbReference>
<protein>
    <submittedName>
        <fullName evidence="1">Uncharacterized protein</fullName>
    </submittedName>
</protein>
<accession>H2XR35</accession>
<reference evidence="1" key="3">
    <citation type="submission" date="2025-08" db="UniProtKB">
        <authorList>
            <consortium name="Ensembl"/>
        </authorList>
    </citation>
    <scope>IDENTIFICATION</scope>
</reference>
<keyword evidence="2" id="KW-1185">Reference proteome</keyword>
<evidence type="ECO:0000313" key="2">
    <source>
        <dbReference type="Proteomes" id="UP000008144"/>
    </source>
</evidence>
<dbReference type="AlphaFoldDB" id="H2XR35"/>
<dbReference type="Ensembl" id="ENSCINT00000033596.1">
    <property type="protein sequence ID" value="ENSCINP00000032119.1"/>
    <property type="gene ID" value="ENSCING00000021195.1"/>
</dbReference>
<sequence>MCVMRPAERFVGFWFLVLCCAVLKTTRHILDCFRQILVACTRSFLEHRRTILRHILYT</sequence>
<dbReference type="HOGENOM" id="CLU_2978420_0_0_1"/>
<proteinExistence type="predicted"/>
<evidence type="ECO:0000313" key="1">
    <source>
        <dbReference type="Ensembl" id="ENSCINP00000032119.1"/>
    </source>
</evidence>
<reference evidence="2" key="1">
    <citation type="journal article" date="2002" name="Science">
        <title>The draft genome of Ciona intestinalis: insights into chordate and vertebrate origins.</title>
        <authorList>
            <person name="Dehal P."/>
            <person name="Satou Y."/>
            <person name="Campbell R.K."/>
            <person name="Chapman J."/>
            <person name="Degnan B."/>
            <person name="De Tomaso A."/>
            <person name="Davidson B."/>
            <person name="Di Gregorio A."/>
            <person name="Gelpke M."/>
            <person name="Goodstein D.M."/>
            <person name="Harafuji N."/>
            <person name="Hastings K.E."/>
            <person name="Ho I."/>
            <person name="Hotta K."/>
            <person name="Huang W."/>
            <person name="Kawashima T."/>
            <person name="Lemaire P."/>
            <person name="Martinez D."/>
            <person name="Meinertzhagen I.A."/>
            <person name="Necula S."/>
            <person name="Nonaka M."/>
            <person name="Putnam N."/>
            <person name="Rash S."/>
            <person name="Saiga H."/>
            <person name="Satake M."/>
            <person name="Terry A."/>
            <person name="Yamada L."/>
            <person name="Wang H.G."/>
            <person name="Awazu S."/>
            <person name="Azumi K."/>
            <person name="Boore J."/>
            <person name="Branno M."/>
            <person name="Chin-Bow S."/>
            <person name="DeSantis R."/>
            <person name="Doyle S."/>
            <person name="Francino P."/>
            <person name="Keys D.N."/>
            <person name="Haga S."/>
            <person name="Hayashi H."/>
            <person name="Hino K."/>
            <person name="Imai K.S."/>
            <person name="Inaba K."/>
            <person name="Kano S."/>
            <person name="Kobayashi K."/>
            <person name="Kobayashi M."/>
            <person name="Lee B.I."/>
            <person name="Makabe K.W."/>
            <person name="Manohar C."/>
            <person name="Matassi G."/>
            <person name="Medina M."/>
            <person name="Mochizuki Y."/>
            <person name="Mount S."/>
            <person name="Morishita T."/>
            <person name="Miura S."/>
            <person name="Nakayama A."/>
            <person name="Nishizaka S."/>
            <person name="Nomoto H."/>
            <person name="Ohta F."/>
            <person name="Oishi K."/>
            <person name="Rigoutsos I."/>
            <person name="Sano M."/>
            <person name="Sasaki A."/>
            <person name="Sasakura Y."/>
            <person name="Shoguchi E."/>
            <person name="Shin-i T."/>
            <person name="Spagnuolo A."/>
            <person name="Stainier D."/>
            <person name="Suzuki M.M."/>
            <person name="Tassy O."/>
            <person name="Takatori N."/>
            <person name="Tokuoka M."/>
            <person name="Yagi K."/>
            <person name="Yoshizaki F."/>
            <person name="Wada S."/>
            <person name="Zhang C."/>
            <person name="Hyatt P.D."/>
            <person name="Larimer F."/>
            <person name="Detter C."/>
            <person name="Doggett N."/>
            <person name="Glavina T."/>
            <person name="Hawkins T."/>
            <person name="Richardson P."/>
            <person name="Lucas S."/>
            <person name="Kohara Y."/>
            <person name="Levine M."/>
            <person name="Satoh N."/>
            <person name="Rokhsar D.S."/>
        </authorList>
    </citation>
    <scope>NUCLEOTIDE SEQUENCE [LARGE SCALE GENOMIC DNA]</scope>
</reference>
<reference evidence="1" key="2">
    <citation type="journal article" date="2008" name="Genome Biol.">
        <title>Improved genome assembly and evidence-based global gene model set for the chordate Ciona intestinalis: new insight into intron and operon populations.</title>
        <authorList>
            <person name="Satou Y."/>
            <person name="Mineta K."/>
            <person name="Ogasawara M."/>
            <person name="Sasakura Y."/>
            <person name="Shoguchi E."/>
            <person name="Ueno K."/>
            <person name="Yamada L."/>
            <person name="Matsumoto J."/>
            <person name="Wasserscheid J."/>
            <person name="Dewar K."/>
            <person name="Wiley G.B."/>
            <person name="Macmil S.L."/>
            <person name="Roe B.A."/>
            <person name="Zeller R.W."/>
            <person name="Hastings K.E."/>
            <person name="Lemaire P."/>
            <person name="Lindquist E."/>
            <person name="Endo T."/>
            <person name="Hotta K."/>
            <person name="Inaba K."/>
        </authorList>
    </citation>
    <scope>NUCLEOTIDE SEQUENCE [LARGE SCALE GENOMIC DNA]</scope>
    <source>
        <strain evidence="1">wild type</strain>
    </source>
</reference>
<name>H2XR35_CIOIN</name>